<dbReference type="NCBIfam" id="TIGR03704">
    <property type="entry name" value="PrmC_rel_meth"/>
    <property type="match status" value="1"/>
</dbReference>
<dbReference type="Pfam" id="PF13847">
    <property type="entry name" value="Methyltransf_31"/>
    <property type="match status" value="1"/>
</dbReference>
<evidence type="ECO:0000313" key="5">
    <source>
        <dbReference type="EMBL" id="QWQ37762.1"/>
    </source>
</evidence>
<dbReference type="PANTHER" id="PTHR18895:SF74">
    <property type="entry name" value="MTRF1L RELEASE FACTOR GLUTAMINE METHYLTRANSFERASE"/>
    <property type="match status" value="1"/>
</dbReference>
<evidence type="ECO:0000313" key="6">
    <source>
        <dbReference type="Proteomes" id="UP000680588"/>
    </source>
</evidence>
<feature type="domain" description="Methyltransferase" evidence="4">
    <location>
        <begin position="106"/>
        <end position="246"/>
    </location>
</feature>
<dbReference type="InterPro" id="IPR050320">
    <property type="entry name" value="N5-glutamine_MTase"/>
</dbReference>
<dbReference type="AlphaFoldDB" id="A0A975XME8"/>
<accession>A0A975XME8</accession>
<dbReference type="InterPro" id="IPR004556">
    <property type="entry name" value="HemK-like"/>
</dbReference>
<keyword evidence="2" id="KW-0808">Transferase</keyword>
<keyword evidence="3" id="KW-0949">S-adenosyl-L-methionine</keyword>
<dbReference type="KEGG" id="asun:KG104_08695"/>
<dbReference type="GO" id="GO:0008276">
    <property type="term" value="F:protein methyltransferase activity"/>
    <property type="evidence" value="ECO:0007669"/>
    <property type="project" value="InterPro"/>
</dbReference>
<dbReference type="EMBL" id="CP076456">
    <property type="protein sequence ID" value="QWQ37762.1"/>
    <property type="molecule type" value="Genomic_DNA"/>
</dbReference>
<organism evidence="5 6">
    <name type="scientific">Arthrobacter sunyaminii</name>
    <dbReference type="NCBI Taxonomy" id="2816859"/>
    <lineage>
        <taxon>Bacteria</taxon>
        <taxon>Bacillati</taxon>
        <taxon>Actinomycetota</taxon>
        <taxon>Actinomycetes</taxon>
        <taxon>Micrococcales</taxon>
        <taxon>Micrococcaceae</taxon>
        <taxon>Arthrobacter</taxon>
    </lineage>
</organism>
<name>A0A975XME8_9MICC</name>
<evidence type="ECO:0000256" key="1">
    <source>
        <dbReference type="ARBA" id="ARBA00022603"/>
    </source>
</evidence>
<protein>
    <recommendedName>
        <fullName evidence="4">Methyltransferase domain-containing protein</fullName>
    </recommendedName>
</protein>
<dbReference type="NCBIfam" id="TIGR00536">
    <property type="entry name" value="hemK_fam"/>
    <property type="match status" value="1"/>
</dbReference>
<evidence type="ECO:0000256" key="3">
    <source>
        <dbReference type="ARBA" id="ARBA00022691"/>
    </source>
</evidence>
<dbReference type="InterPro" id="IPR025714">
    <property type="entry name" value="Methyltranfer_dom"/>
</dbReference>
<proteinExistence type="predicted"/>
<evidence type="ECO:0000259" key="4">
    <source>
        <dbReference type="Pfam" id="PF13847"/>
    </source>
</evidence>
<gene>
    <name evidence="5" type="ORF">KG104_08695</name>
</gene>
<dbReference type="Proteomes" id="UP000680588">
    <property type="component" value="Chromosome"/>
</dbReference>
<dbReference type="GO" id="GO:0032259">
    <property type="term" value="P:methylation"/>
    <property type="evidence" value="ECO:0007669"/>
    <property type="project" value="UniProtKB-KW"/>
</dbReference>
<evidence type="ECO:0000256" key="2">
    <source>
        <dbReference type="ARBA" id="ARBA00022679"/>
    </source>
</evidence>
<keyword evidence="6" id="KW-1185">Reference proteome</keyword>
<keyword evidence="1" id="KW-0489">Methyltransferase</keyword>
<sequence length="280" mass="29223">MHRTIPEELLAARLRASGCVFAEEEASLLLAEAVKRSAETAGSKNLEQMVLRRCAGFPLEQVLGWAEFYGLRITVSAGVFIPRRRTELLAAHAIALISALTNPVLVELCCGSGAVSLAIASRTGHSLKAYAVDIHPAAIECARINLAGRATVLAGDLFSALPQTLLGRVDVVVANAPYVPTSKLDTLPPEARDHEPAITLDGGADGVTVLRRIISAAPAWLRPGGSLVVECSREQSATVAQLMAAQDLRPEIITSEGPEATIAVGRGPAGTGAGTAQAQI</sequence>
<dbReference type="InterPro" id="IPR022446">
    <property type="entry name" value="MeTrfrase_put"/>
</dbReference>
<dbReference type="CDD" id="cd02440">
    <property type="entry name" value="AdoMet_MTases"/>
    <property type="match status" value="1"/>
</dbReference>
<reference evidence="5" key="1">
    <citation type="submission" date="2021-06" db="EMBL/GenBank/DDBJ databases">
        <title>Novel species in genus Arthrobacter.</title>
        <authorList>
            <person name="Zhang G."/>
        </authorList>
    </citation>
    <scope>NUCLEOTIDE SEQUENCE</scope>
    <source>
        <strain evidence="5">Zg-ZUI122</strain>
    </source>
</reference>
<dbReference type="RefSeq" id="WP_216202365.1">
    <property type="nucleotide sequence ID" value="NZ_CP076456.1"/>
</dbReference>
<dbReference type="PANTHER" id="PTHR18895">
    <property type="entry name" value="HEMK METHYLTRANSFERASE"/>
    <property type="match status" value="1"/>
</dbReference>